<gene>
    <name evidence="1" type="ORF">MSG28_003945</name>
</gene>
<accession>A0ACC0KI01</accession>
<sequence>MGCVPSSQQVHTETSSNMAWQQAVKGETLVAALTRLDEEIASSERTHPAARLAVVTAELASIQQSRSIGGWLVTSSERTHPAARLAVVTAELASIQQSTAASLAPRGAARVVTAELAYIQQEIKSFEETTPSSSKDNYAKTIHQEMRRLELSWLRVRFVELQRERRTLHAQILRTRSLYAQLQQLLDSVWSDTLRPGTPLEDALGRARALRDALAGVSARLRAAAEYAHAAVRLLDDGLPAWKLSAVGKNGWERTAACADACRLLVQARCLERGARRVLSAPAAPRAARTLRLALDYAFTDTLHDYKNLLKGNIIQCLQRRTQTQETPIFINGKAVNVPSYFTIMQALRRERVTIPSFCYHDRLSIAGNCRMCLVHVEGMFKPQIACALPVMKNMKIRTNSDITFKAQEAVLEFILADHPLDCPICDQGGECDLQDLSMKFGNDRTRFTDIHFEGKRAVENKRLGPFINCEMNRCIHCTRCIRFAAQVCGMDVLGTSGRGHDMLVGTYVDKMFLSELSGNIIDLCPVGALTSIPYRFKARPWEVKRTNSIDVTDATGTNIVINSRYDRVIRILPREHEEINQEWLSDKGRWAVDSVEMQRLVTPMYRSQNCLCPTEWECGLTLAANLLECAKPESIMVVAGPHTSVETLVTAKDFVNILGSENTYVSRGLNYSVTGTDIRAAYSLNIKMSDICKADKILLVGTNPRFEAPILNSWIRQAYRSNECDIYVVGPACDYNYHVTYLGTDGKALSQVCEALKTAKKPLIFVGVALLDTSAATEIMSFLIKFSSIFQDKDWHVLNVITREASFAGALEAGWKPGAVAALQACIPSVLICLGADEIFYNWTPPAGCSIIYIGFQGDRGAEHATVVLPGSAYTEAGGLYLNMECRSQHALPAVSPPGKARVDWKIIRALAEFTGICMSYSDLANLHLRMGQVSPNFNCLGTYQEKLFENLVGRMLKTGSGSAGVSVDVEMKTLQNYYCADVFTYNSPSMVLLNNMENLSLATKDVAKQRRELRAARVNAIASKGLAELRYEPAAANGVKIRQ</sequence>
<protein>
    <submittedName>
        <fullName evidence="1">Uncharacterized protein</fullName>
    </submittedName>
</protein>
<name>A0ACC0KI01_CHOFU</name>
<organism evidence="1 2">
    <name type="scientific">Choristoneura fumiferana</name>
    <name type="common">Spruce budworm moth</name>
    <name type="synonym">Archips fumiferana</name>
    <dbReference type="NCBI Taxonomy" id="7141"/>
    <lineage>
        <taxon>Eukaryota</taxon>
        <taxon>Metazoa</taxon>
        <taxon>Ecdysozoa</taxon>
        <taxon>Arthropoda</taxon>
        <taxon>Hexapoda</taxon>
        <taxon>Insecta</taxon>
        <taxon>Pterygota</taxon>
        <taxon>Neoptera</taxon>
        <taxon>Endopterygota</taxon>
        <taxon>Lepidoptera</taxon>
        <taxon>Glossata</taxon>
        <taxon>Ditrysia</taxon>
        <taxon>Tortricoidea</taxon>
        <taxon>Tortricidae</taxon>
        <taxon>Tortricinae</taxon>
        <taxon>Choristoneura</taxon>
    </lineage>
</organism>
<proteinExistence type="predicted"/>
<evidence type="ECO:0000313" key="1">
    <source>
        <dbReference type="EMBL" id="KAI8435691.1"/>
    </source>
</evidence>
<dbReference type="EMBL" id="CM046106">
    <property type="protein sequence ID" value="KAI8435691.1"/>
    <property type="molecule type" value="Genomic_DNA"/>
</dbReference>
<dbReference type="Proteomes" id="UP001064048">
    <property type="component" value="Chromosome 6"/>
</dbReference>
<reference evidence="1 2" key="1">
    <citation type="journal article" date="2022" name="Genome Biol. Evol.">
        <title>The Spruce Budworm Genome: Reconstructing the Evolutionary History of Antifreeze Proteins.</title>
        <authorList>
            <person name="Beliveau C."/>
            <person name="Gagne P."/>
            <person name="Picq S."/>
            <person name="Vernygora O."/>
            <person name="Keeling C.I."/>
            <person name="Pinkney K."/>
            <person name="Doucet D."/>
            <person name="Wen F."/>
            <person name="Johnston J.S."/>
            <person name="Maaroufi H."/>
            <person name="Boyle B."/>
            <person name="Laroche J."/>
            <person name="Dewar K."/>
            <person name="Juretic N."/>
            <person name="Blackburn G."/>
            <person name="Nisole A."/>
            <person name="Brunet B."/>
            <person name="Brandao M."/>
            <person name="Lumley L."/>
            <person name="Duan J."/>
            <person name="Quan G."/>
            <person name="Lucarotti C.J."/>
            <person name="Roe A.D."/>
            <person name="Sperling F.A.H."/>
            <person name="Levesque R.C."/>
            <person name="Cusson M."/>
        </authorList>
    </citation>
    <scope>NUCLEOTIDE SEQUENCE [LARGE SCALE GENOMIC DNA]</scope>
    <source>
        <strain evidence="1">Glfc:IPQL:Cfum</strain>
    </source>
</reference>
<keyword evidence="2" id="KW-1185">Reference proteome</keyword>
<comment type="caution">
    <text evidence="1">The sequence shown here is derived from an EMBL/GenBank/DDBJ whole genome shotgun (WGS) entry which is preliminary data.</text>
</comment>
<evidence type="ECO:0000313" key="2">
    <source>
        <dbReference type="Proteomes" id="UP001064048"/>
    </source>
</evidence>